<feature type="compositionally biased region" description="Basic and acidic residues" evidence="18">
    <location>
        <begin position="970"/>
        <end position="981"/>
    </location>
</feature>
<comment type="subcellular location">
    <subcellularLocation>
        <location evidence="4">Cytoplasm</location>
        <location evidence="4">Cytosol</location>
    </subcellularLocation>
    <subcellularLocation>
        <location evidence="3">Lysosome</location>
    </subcellularLocation>
    <subcellularLocation>
        <location evidence="1">Nucleus</location>
    </subcellularLocation>
    <subcellularLocation>
        <location evidence="2">Preautophagosomal structure</location>
    </subcellularLocation>
</comment>
<dbReference type="InterPro" id="IPR019460">
    <property type="entry name" value="Atg11_C"/>
</dbReference>
<dbReference type="RefSeq" id="XP_050549412.1">
    <property type="nucleotide sequence ID" value="XM_050693455.1"/>
</dbReference>
<evidence type="ECO:0000256" key="16">
    <source>
        <dbReference type="ARBA" id="ARBA00080154"/>
    </source>
</evidence>
<protein>
    <recommendedName>
        <fullName evidence="15">RB1-inducible coiled-coil protein 1</fullName>
    </recommendedName>
    <alternativeName>
        <fullName evidence="16">FAK family kinase-interacting protein of 200 kDa</fullName>
    </alternativeName>
</protein>
<feature type="domain" description="Autophagy-related protein 11 C-terminal" evidence="19">
    <location>
        <begin position="1000"/>
        <end position="1105"/>
    </location>
</feature>
<dbReference type="GO" id="GO:1990316">
    <property type="term" value="C:Atg1/ULK1 kinase complex"/>
    <property type="evidence" value="ECO:0007669"/>
    <property type="project" value="TreeGrafter"/>
</dbReference>
<dbReference type="Pfam" id="PF10377">
    <property type="entry name" value="ATG11"/>
    <property type="match status" value="1"/>
</dbReference>
<dbReference type="GO" id="GO:0061709">
    <property type="term" value="P:reticulophagy"/>
    <property type="evidence" value="ECO:0007669"/>
    <property type="project" value="TreeGrafter"/>
</dbReference>
<keyword evidence="12" id="KW-0539">Nucleus</keyword>
<dbReference type="GO" id="GO:0031090">
    <property type="term" value="C:organelle membrane"/>
    <property type="evidence" value="ECO:0007669"/>
    <property type="project" value="UniProtKB-ARBA"/>
</dbReference>
<dbReference type="CDD" id="cd17060">
    <property type="entry name" value="Ubl_RB1CC1"/>
    <property type="match status" value="1"/>
</dbReference>
<dbReference type="FunFam" id="3.10.20.90:FF:000049">
    <property type="entry name" value="RB1-inducible coiled-coil protein 1 isoform X1"/>
    <property type="match status" value="1"/>
</dbReference>
<evidence type="ECO:0000313" key="20">
    <source>
        <dbReference type="Proteomes" id="UP000829999"/>
    </source>
</evidence>
<dbReference type="GO" id="GO:0034517">
    <property type="term" value="P:ribophagy"/>
    <property type="evidence" value="ECO:0007669"/>
    <property type="project" value="TreeGrafter"/>
</dbReference>
<dbReference type="GO" id="GO:0008285">
    <property type="term" value="P:negative regulation of cell population proliferation"/>
    <property type="evidence" value="ECO:0007669"/>
    <property type="project" value="UniProtKB-ARBA"/>
</dbReference>
<evidence type="ECO:0000256" key="13">
    <source>
        <dbReference type="ARBA" id="ARBA00023306"/>
    </source>
</evidence>
<accession>A0A9R0DLC5</accession>
<organism evidence="20 21">
    <name type="scientific">Spodoptera frugiperda</name>
    <name type="common">Fall armyworm</name>
    <dbReference type="NCBI Taxonomy" id="7108"/>
    <lineage>
        <taxon>Eukaryota</taxon>
        <taxon>Metazoa</taxon>
        <taxon>Ecdysozoa</taxon>
        <taxon>Arthropoda</taxon>
        <taxon>Hexapoda</taxon>
        <taxon>Insecta</taxon>
        <taxon>Pterygota</taxon>
        <taxon>Neoptera</taxon>
        <taxon>Endopterygota</taxon>
        <taxon>Lepidoptera</taxon>
        <taxon>Glossata</taxon>
        <taxon>Ditrysia</taxon>
        <taxon>Noctuoidea</taxon>
        <taxon>Noctuidae</taxon>
        <taxon>Amphipyrinae</taxon>
        <taxon>Spodoptera</taxon>
    </lineage>
</organism>
<dbReference type="GO" id="GO:0034045">
    <property type="term" value="C:phagophore assembly site membrane"/>
    <property type="evidence" value="ECO:0007669"/>
    <property type="project" value="TreeGrafter"/>
</dbReference>
<sequence>MLYVFHVDAGQMTTYDMGLTLQNVSSLKLAIERKTKVPANSLVLLVSGGEVLQSDHMVSSYSAGTDTNPIYMFSKPSVKESHLNQSMCDLSPIVELSTGEFSIESRSAFDGKSVAELKAAVEKCCSLQPNVYTVISCASLAQQFSDLALEVSSSCDQLVHEQHLQHQGWAAVVANLEDIFNEFCERSRNFKESFRKHRLKKEEYHEKLTGLNEVLESLGKIPILPALQLNAEAHRFSAFDVFEDTEFEGPHYRITHPLDNSSENKPSDFGVEAFKLSDEDVFDQRQSGSGNEAASSSEPVPLVEESDEGVTFKAQSYENKEEPSLLHWILAQGNKASLQDILDYCQKGLALLDADPLKEREAELYHILEYANMHGLKHIKGIEERLYGLDQLLNDVKKLERDQRDQAASLIQCRERLNTACDPSVLPTLVQSHWCQLKKLLKGHQMLIDIRRRIAKSKDELSHILKARLEAVLMIENSMSVQDAHAMLSFQCFNRLARYFGIVAQLHRAPNVFVRAVREVARRRTFSQAHLKWAADLAEKLLKIHEEEISRRQEFNTVFEGHFLRSLFPGMSELPPTFATQAPPIFDANLPKLTEADVDYITHQFPDLCEDVPNYDMDSTVQFFQQRIRASEYERKDIDTQVDMEKDFDSVTEAGDFEKLGGQSSQKQRVDTSTICVPETMAVSTVTEDNMDTHRINMDKLQDFLVKVYAVCKVNIVFIVEELTKLKEEVNEQKKFMASKYVEILEAWEKSNVETAIRFREETQRLTVDHELELSDMKAALNAKDEVISSLKTDTENIKNLHQKELERLEQEHQETKNLLEKTRQEIQAFEKKLEEIEAQKQKEIKELQEKMHMDYKAEIESLRSRFRLVALTNMDRSPSESSLEKIERTDVIEISSHNAIVMQTKENAEVEKEEAIREAVAKVEAEWRSKMETEVAYITAKYDSEKQMASLENENEVLKQQVKDLKKELEKKAEEEKSKDEDSEGRSSSPKREEVSRRRSRSHTPCGLAAGTLSLSACLPGHTVLVLWDPAHLNYTVLQEAAIMYFVHSDCLPALDLSINVKNESDRRLYAVATVESKEYCYAKKSGNRYGMPRGSRFYRVRVRPPRAGAALPPCCDPKHRPDAMRGGVLPVLGDARPLKKWLTYMHAPDTQKSVDTSQSTSSATEEMARAPEVVTGTLINLESPVSCSDPVSAASAQTHSEDQLDSIEASEQWQNTRMHLSTISAATDMECSVGRCVGSEPLELTVSAVAVLARGDGAPSDLAEEAEP</sequence>
<evidence type="ECO:0000256" key="4">
    <source>
        <dbReference type="ARBA" id="ARBA00004514"/>
    </source>
</evidence>
<feature type="region of interest" description="Disordered" evidence="18">
    <location>
        <begin position="282"/>
        <end position="308"/>
    </location>
</feature>
<evidence type="ECO:0000256" key="5">
    <source>
        <dbReference type="ARBA" id="ARBA00022490"/>
    </source>
</evidence>
<gene>
    <name evidence="21" type="primary">LOC118273191</name>
</gene>
<keyword evidence="5" id="KW-0963">Cytoplasm</keyword>
<evidence type="ECO:0000256" key="6">
    <source>
        <dbReference type="ARBA" id="ARBA00022553"/>
    </source>
</evidence>
<dbReference type="GO" id="GO:0005634">
    <property type="term" value="C:nucleus"/>
    <property type="evidence" value="ECO:0007669"/>
    <property type="project" value="UniProtKB-SubCell"/>
</dbReference>
<keyword evidence="10" id="KW-0804">Transcription</keyword>
<evidence type="ECO:0000259" key="19">
    <source>
        <dbReference type="Pfam" id="PF10377"/>
    </source>
</evidence>
<evidence type="ECO:0000256" key="10">
    <source>
        <dbReference type="ARBA" id="ARBA00023163"/>
    </source>
</evidence>
<evidence type="ECO:0000256" key="17">
    <source>
        <dbReference type="SAM" id="Coils"/>
    </source>
</evidence>
<keyword evidence="11" id="KW-0458">Lysosome</keyword>
<name>A0A9R0DLC5_SPOFR</name>
<keyword evidence="20" id="KW-1185">Reference proteome</keyword>
<keyword evidence="8" id="KW-0805">Transcription regulation</keyword>
<evidence type="ECO:0000256" key="12">
    <source>
        <dbReference type="ARBA" id="ARBA00023242"/>
    </source>
</evidence>
<feature type="region of interest" description="Disordered" evidence="18">
    <location>
        <begin position="970"/>
        <end position="1006"/>
    </location>
</feature>
<evidence type="ECO:0000256" key="11">
    <source>
        <dbReference type="ARBA" id="ARBA00023228"/>
    </source>
</evidence>
<dbReference type="GeneID" id="118273191"/>
<dbReference type="Proteomes" id="UP000829999">
    <property type="component" value="Chromosome 1"/>
</dbReference>
<evidence type="ECO:0000313" key="21">
    <source>
        <dbReference type="RefSeq" id="XP_050549412.1"/>
    </source>
</evidence>
<dbReference type="GO" id="GO:0019901">
    <property type="term" value="F:protein kinase binding"/>
    <property type="evidence" value="ECO:0007669"/>
    <property type="project" value="UniProtKB-ARBA"/>
</dbReference>
<evidence type="ECO:0000256" key="15">
    <source>
        <dbReference type="ARBA" id="ARBA00069790"/>
    </source>
</evidence>
<evidence type="ECO:0000256" key="2">
    <source>
        <dbReference type="ARBA" id="ARBA00004329"/>
    </source>
</evidence>
<dbReference type="GO" id="GO:0000422">
    <property type="term" value="P:autophagy of mitochondrion"/>
    <property type="evidence" value="ECO:0007669"/>
    <property type="project" value="TreeGrafter"/>
</dbReference>
<proteinExistence type="predicted"/>
<dbReference type="InterPro" id="IPR040040">
    <property type="entry name" value="ATG11"/>
</dbReference>
<evidence type="ECO:0000256" key="14">
    <source>
        <dbReference type="ARBA" id="ARBA00053494"/>
    </source>
</evidence>
<dbReference type="GO" id="GO:0061723">
    <property type="term" value="P:glycophagy"/>
    <property type="evidence" value="ECO:0007669"/>
    <property type="project" value="TreeGrafter"/>
</dbReference>
<dbReference type="GO" id="GO:0060090">
    <property type="term" value="F:molecular adaptor activity"/>
    <property type="evidence" value="ECO:0007669"/>
    <property type="project" value="TreeGrafter"/>
</dbReference>
<keyword evidence="7" id="KW-0072">Autophagy</keyword>
<feature type="compositionally biased region" description="Low complexity" evidence="18">
    <location>
        <begin position="287"/>
        <end position="303"/>
    </location>
</feature>
<evidence type="ECO:0000256" key="3">
    <source>
        <dbReference type="ARBA" id="ARBA00004371"/>
    </source>
</evidence>
<evidence type="ECO:0000256" key="1">
    <source>
        <dbReference type="ARBA" id="ARBA00004123"/>
    </source>
</evidence>
<reference evidence="21" key="1">
    <citation type="submission" date="2025-08" db="UniProtKB">
        <authorList>
            <consortium name="RefSeq"/>
        </authorList>
    </citation>
    <scope>IDENTIFICATION</scope>
    <source>
        <tissue evidence="21">Whole larval tissue</tissue>
    </source>
</reference>
<dbReference type="GO" id="GO:0005829">
    <property type="term" value="C:cytosol"/>
    <property type="evidence" value="ECO:0007669"/>
    <property type="project" value="UniProtKB-SubCell"/>
</dbReference>
<evidence type="ECO:0000256" key="9">
    <source>
        <dbReference type="ARBA" id="ARBA00023054"/>
    </source>
</evidence>
<dbReference type="PANTHER" id="PTHR13222:SF1">
    <property type="entry name" value="RB1-INDUCIBLE COILED-COIL PROTEIN 1"/>
    <property type="match status" value="1"/>
</dbReference>
<dbReference type="AlphaFoldDB" id="A0A9R0DLC5"/>
<dbReference type="CTD" id="40700"/>
<feature type="coiled-coil region" evidence="17">
    <location>
        <begin position="792"/>
        <end position="866"/>
    </location>
</feature>
<dbReference type="GO" id="GO:0005764">
    <property type="term" value="C:lysosome"/>
    <property type="evidence" value="ECO:0007669"/>
    <property type="project" value="UniProtKB-SubCell"/>
</dbReference>
<dbReference type="GO" id="GO:0000045">
    <property type="term" value="P:autophagosome assembly"/>
    <property type="evidence" value="ECO:0007669"/>
    <property type="project" value="InterPro"/>
</dbReference>
<dbReference type="Gene3D" id="3.10.20.90">
    <property type="entry name" value="Phosphatidylinositol 3-kinase Catalytic Subunit, Chain A, domain 1"/>
    <property type="match status" value="1"/>
</dbReference>
<evidence type="ECO:0000256" key="8">
    <source>
        <dbReference type="ARBA" id="ARBA00023015"/>
    </source>
</evidence>
<keyword evidence="9 17" id="KW-0175">Coiled coil</keyword>
<evidence type="ECO:0000256" key="7">
    <source>
        <dbReference type="ARBA" id="ARBA00023006"/>
    </source>
</evidence>
<dbReference type="PANTHER" id="PTHR13222">
    <property type="entry name" value="RB1-INDUCIBLE COILED-COIL"/>
    <property type="match status" value="1"/>
</dbReference>
<evidence type="ECO:0000256" key="18">
    <source>
        <dbReference type="SAM" id="MobiDB-lite"/>
    </source>
</evidence>
<keyword evidence="6" id="KW-0597">Phosphoprotein</keyword>
<dbReference type="GO" id="GO:0034727">
    <property type="term" value="P:piecemeal microautophagy of the nucleus"/>
    <property type="evidence" value="ECO:0007669"/>
    <property type="project" value="TreeGrafter"/>
</dbReference>
<comment type="function">
    <text evidence="14">Involved in autophagy. Regulates early events but also late events of autophagosome formation through direct interaction with Atg16L1. Required for the formation of the autophagosome-like double-membrane structure that surrounds the Salmonella-containing vacuole (SCV) during S.typhimurium infection and subsequent xenophagy. Involved in repair of DNA damage caused by ionizing radiation, which subsequently improves cell survival by decreasing apoptosis. Inhibits PTK2/FAK1 and PTK2B/PYK2 kinase activity, affecting their downstream signaling pathways. Plays a role as a modulator of TGF-beta-signaling by restricting substrate specificity of RNF111. Functions as a DNA-binding transcription factor. Is a potent regulator of the RB1 pathway through induction of RB1 expression. Plays a crucial role in muscular differentiation. Plays an indispensable role in fetal hematopoiesis and in the regulation of neuronal homeostasis.</text>
</comment>
<keyword evidence="13" id="KW-0131">Cell cycle</keyword>